<evidence type="ECO:0000256" key="1">
    <source>
        <dbReference type="SAM" id="Coils"/>
    </source>
</evidence>
<dbReference type="Proteomes" id="UP000007796">
    <property type="component" value="Unassembled WGS sequence"/>
</dbReference>
<evidence type="ECO:0000313" key="3">
    <source>
        <dbReference type="EMBL" id="EFX03408.1"/>
    </source>
</evidence>
<proteinExistence type="predicted"/>
<feature type="coiled-coil region" evidence="1">
    <location>
        <begin position="271"/>
        <end position="306"/>
    </location>
</feature>
<dbReference type="GeneID" id="25978782"/>
<keyword evidence="4" id="KW-1185">Reference proteome</keyword>
<dbReference type="InParanoid" id="F0XG22"/>
<feature type="region of interest" description="Disordered" evidence="2">
    <location>
        <begin position="330"/>
        <end position="372"/>
    </location>
</feature>
<accession>F0XG22</accession>
<dbReference type="RefSeq" id="XP_014172890.1">
    <property type="nucleotide sequence ID" value="XM_014317415.1"/>
</dbReference>
<protein>
    <submittedName>
        <fullName evidence="3">Uncharacterized protein</fullName>
    </submittedName>
</protein>
<feature type="compositionally biased region" description="Basic residues" evidence="2">
    <location>
        <begin position="356"/>
        <end position="372"/>
    </location>
</feature>
<dbReference type="eggNOG" id="ENOG502T5GT">
    <property type="taxonomic scope" value="Eukaryota"/>
</dbReference>
<organism evidence="4">
    <name type="scientific">Grosmannia clavigera (strain kw1407 / UAMH 11150)</name>
    <name type="common">Blue stain fungus</name>
    <name type="synonym">Graphiocladiella clavigera</name>
    <dbReference type="NCBI Taxonomy" id="655863"/>
    <lineage>
        <taxon>Eukaryota</taxon>
        <taxon>Fungi</taxon>
        <taxon>Dikarya</taxon>
        <taxon>Ascomycota</taxon>
        <taxon>Pezizomycotina</taxon>
        <taxon>Sordariomycetes</taxon>
        <taxon>Sordariomycetidae</taxon>
        <taxon>Ophiostomatales</taxon>
        <taxon>Ophiostomataceae</taxon>
        <taxon>Leptographium</taxon>
    </lineage>
</organism>
<keyword evidence="1" id="KW-0175">Coiled coil</keyword>
<dbReference type="AlphaFoldDB" id="F0XG22"/>
<reference evidence="3 4" key="1">
    <citation type="journal article" date="2011" name="Proc. Natl. Acad. Sci. U.S.A.">
        <title>Genome and transcriptome analyses of the mountain pine beetle-fungal symbiont Grosmannia clavigera, a lodgepole pine pathogen.</title>
        <authorList>
            <person name="DiGuistini S."/>
            <person name="Wang Y."/>
            <person name="Liao N.Y."/>
            <person name="Taylor G."/>
            <person name="Tanguay P."/>
            <person name="Feau N."/>
            <person name="Henrissat B."/>
            <person name="Chan S.K."/>
            <person name="Hesse-Orce U."/>
            <person name="Alamouti S.M."/>
            <person name="Tsui C.K.M."/>
            <person name="Docking R.T."/>
            <person name="Levasseur A."/>
            <person name="Haridas S."/>
            <person name="Robertson G."/>
            <person name="Birol I."/>
            <person name="Holt R.A."/>
            <person name="Marra M.A."/>
            <person name="Hamelin R.C."/>
            <person name="Hirst M."/>
            <person name="Jones S.J.M."/>
            <person name="Bohlmann J."/>
            <person name="Breuil C."/>
        </authorList>
    </citation>
    <scope>NUCLEOTIDE SEQUENCE [LARGE SCALE GENOMIC DNA]</scope>
    <source>
        <strain evidence="4">kw1407 / UAMH 11150</strain>
    </source>
</reference>
<sequence length="372" mass="42503">MLGADKTYYSDYAEVDSDSVFQTISKCVGLRTIEIGHRVLPCSADVFGQLHRLPRLLSFSLAVVLSYEVKAIEGTTFELIPHMSGHRRLPKKAVLWLKTGKEINPIAISSDEDLKECERNFTTNFLVHLRNEIKSNPRRLIMESSAEKKQESYNRAARRQRRQHAEMILMSPWTTFISSPTTPAGMAAISRFFFQDEPSAQVLTLRDRSECAIDLLGLPSSGATRARHARDRMKEAKALHAMGKLTVGEKRVRQQIENRREGKEIAELAAIEAAEREGQAQRLKNREEQKRAIKEALRIKQQVRADAKAEAHDLRLAERKRLQPSFPMTAVQTEEEGDQNEFLSAPWPKTREIHTRSLKKQPAKHLRKVYAR</sequence>
<evidence type="ECO:0000256" key="2">
    <source>
        <dbReference type="SAM" id="MobiDB-lite"/>
    </source>
</evidence>
<gene>
    <name evidence="3" type="ORF">CMQ_5458</name>
</gene>
<dbReference type="EMBL" id="GL629767">
    <property type="protein sequence ID" value="EFX03408.1"/>
    <property type="molecule type" value="Genomic_DNA"/>
</dbReference>
<dbReference type="HOGENOM" id="CLU_744048_0_0_1"/>
<evidence type="ECO:0000313" key="4">
    <source>
        <dbReference type="Proteomes" id="UP000007796"/>
    </source>
</evidence>
<name>F0XG22_GROCL</name>